<reference evidence="5" key="1">
    <citation type="submission" date="2016-10" db="EMBL/GenBank/DDBJ databases">
        <title>Sequence of Gallionella enrichment culture.</title>
        <authorList>
            <person name="Poehlein A."/>
            <person name="Muehling M."/>
            <person name="Daniel R."/>
        </authorList>
    </citation>
    <scope>NUCLEOTIDE SEQUENCE</scope>
</reference>
<proteinExistence type="inferred from homology"/>
<evidence type="ECO:0000256" key="1">
    <source>
        <dbReference type="ARBA" id="ARBA00011062"/>
    </source>
</evidence>
<dbReference type="GO" id="GO:0008253">
    <property type="term" value="F:5'-nucleotidase activity"/>
    <property type="evidence" value="ECO:0007669"/>
    <property type="project" value="UniProtKB-EC"/>
</dbReference>
<dbReference type="AlphaFoldDB" id="A0A1J5TCT7"/>
<dbReference type="InterPro" id="IPR030048">
    <property type="entry name" value="SurE"/>
</dbReference>
<evidence type="ECO:0000256" key="3">
    <source>
        <dbReference type="ARBA" id="ARBA00022801"/>
    </source>
</evidence>
<dbReference type="EMBL" id="MLJW01000002">
    <property type="protein sequence ID" value="OIR18738.1"/>
    <property type="molecule type" value="Genomic_DNA"/>
</dbReference>
<dbReference type="Pfam" id="PF01975">
    <property type="entry name" value="SurE"/>
    <property type="match status" value="1"/>
</dbReference>
<name>A0A1J5TCT7_9ZZZZ</name>
<gene>
    <name evidence="5" type="primary">surE_1</name>
    <name evidence="5" type="ORF">GALL_10780</name>
</gene>
<dbReference type="InterPro" id="IPR036523">
    <property type="entry name" value="SurE-like_sf"/>
</dbReference>
<accession>A0A1J5TCT7</accession>
<dbReference type="PANTHER" id="PTHR30457">
    <property type="entry name" value="5'-NUCLEOTIDASE SURE"/>
    <property type="match status" value="1"/>
</dbReference>
<dbReference type="PANTHER" id="PTHR30457:SF23">
    <property type="entry name" value="PHOSPHATASE, PUTATIVE (AFU_ORTHOLOGUE AFUA_1G03660)-RELATED"/>
    <property type="match status" value="1"/>
</dbReference>
<comment type="caution">
    <text evidence="5">The sequence shown here is derived from an EMBL/GenBank/DDBJ whole genome shotgun (WGS) entry which is preliminary data.</text>
</comment>
<organism evidence="5">
    <name type="scientific">mine drainage metagenome</name>
    <dbReference type="NCBI Taxonomy" id="410659"/>
    <lineage>
        <taxon>unclassified sequences</taxon>
        <taxon>metagenomes</taxon>
        <taxon>ecological metagenomes</taxon>
    </lineage>
</organism>
<evidence type="ECO:0000313" key="5">
    <source>
        <dbReference type="EMBL" id="OIR18738.1"/>
    </source>
</evidence>
<dbReference type="SUPFAM" id="SSF64167">
    <property type="entry name" value="SurE-like"/>
    <property type="match status" value="1"/>
</dbReference>
<keyword evidence="3 5" id="KW-0378">Hydrolase</keyword>
<sequence>MRFLVTNDDGIDSVFLHVLIRALAAGGHQLVVAAPRTEQSWVGAAKSRLRPVESRAVDKGFGCPTWVIDGTPSDCVNIALEHLVPGELQPDAVISGINVGLNASLGFILASGTVAGAFEGALHGLPAIAASQDLTTELYDELKLNGGRPDATMTATLEHSASHAAALAPGLVADTPAGSFVVHNLNFPYPCTSDTRVRRTVPARVVVPRLFGPAGHDGAHRMIFRAGEDLSPAGLETDRAALSEGFISHSRLDYTRLGT</sequence>
<keyword evidence="2" id="KW-0479">Metal-binding</keyword>
<feature type="domain" description="Survival protein SurE-like phosphatase/nucleotidase" evidence="4">
    <location>
        <begin position="4"/>
        <end position="193"/>
    </location>
</feature>
<dbReference type="EC" id="3.1.3.5" evidence="5"/>
<evidence type="ECO:0000259" key="4">
    <source>
        <dbReference type="Pfam" id="PF01975"/>
    </source>
</evidence>
<dbReference type="NCBIfam" id="TIGR00087">
    <property type="entry name" value="surE"/>
    <property type="match status" value="1"/>
</dbReference>
<comment type="similarity">
    <text evidence="1">Belongs to the SurE nucleotidase family.</text>
</comment>
<evidence type="ECO:0000256" key="2">
    <source>
        <dbReference type="ARBA" id="ARBA00022723"/>
    </source>
</evidence>
<dbReference type="Gene3D" id="3.40.1210.10">
    <property type="entry name" value="Survival protein SurE-like phosphatase/nucleotidase"/>
    <property type="match status" value="1"/>
</dbReference>
<dbReference type="GO" id="GO:0046872">
    <property type="term" value="F:metal ion binding"/>
    <property type="evidence" value="ECO:0007669"/>
    <property type="project" value="UniProtKB-KW"/>
</dbReference>
<protein>
    <submittedName>
        <fullName evidence="5">5'-nucleotidase SurE</fullName>
        <ecNumber evidence="5">3.1.3.5</ecNumber>
    </submittedName>
</protein>
<dbReference type="InterPro" id="IPR002828">
    <property type="entry name" value="SurE-like_Pase/nucleotidase"/>
</dbReference>